<evidence type="ECO:0000313" key="3">
    <source>
        <dbReference type="Proteomes" id="UP000823775"/>
    </source>
</evidence>
<gene>
    <name evidence="2" type="ORF">HAX54_046296</name>
</gene>
<feature type="compositionally biased region" description="Polar residues" evidence="1">
    <location>
        <begin position="142"/>
        <end position="151"/>
    </location>
</feature>
<feature type="compositionally biased region" description="Polar residues" evidence="1">
    <location>
        <begin position="1"/>
        <end position="18"/>
    </location>
</feature>
<reference evidence="2 3" key="1">
    <citation type="journal article" date="2021" name="BMC Genomics">
        <title>Datura genome reveals duplications of psychoactive alkaloid biosynthetic genes and high mutation rate following tissue culture.</title>
        <authorList>
            <person name="Rajewski A."/>
            <person name="Carter-House D."/>
            <person name="Stajich J."/>
            <person name="Litt A."/>
        </authorList>
    </citation>
    <scope>NUCLEOTIDE SEQUENCE [LARGE SCALE GENOMIC DNA]</scope>
    <source>
        <strain evidence="2">AR-01</strain>
    </source>
</reference>
<proteinExistence type="predicted"/>
<feature type="compositionally biased region" description="Basic and acidic residues" evidence="1">
    <location>
        <begin position="129"/>
        <end position="140"/>
    </location>
</feature>
<feature type="region of interest" description="Disordered" evidence="1">
    <location>
        <begin position="125"/>
        <end position="226"/>
    </location>
</feature>
<evidence type="ECO:0000313" key="2">
    <source>
        <dbReference type="EMBL" id="MCD7461503.1"/>
    </source>
</evidence>
<feature type="compositionally biased region" description="Low complexity" evidence="1">
    <location>
        <begin position="23"/>
        <end position="45"/>
    </location>
</feature>
<dbReference type="Proteomes" id="UP000823775">
    <property type="component" value="Unassembled WGS sequence"/>
</dbReference>
<dbReference type="EMBL" id="JACEIK010000729">
    <property type="protein sequence ID" value="MCD7461503.1"/>
    <property type="molecule type" value="Genomic_DNA"/>
</dbReference>
<keyword evidence="3" id="KW-1185">Reference proteome</keyword>
<name>A0ABS8SRQ6_DATST</name>
<feature type="compositionally biased region" description="Polar residues" evidence="1">
    <location>
        <begin position="192"/>
        <end position="204"/>
    </location>
</feature>
<sequence>MASETSPSLSVVGTQLTDNLILDTPISSNPPSSPSSTDTQNSPSSKVHVVPVDPTIISHRNDNTGDQGKGVAVDSPVVAKEGTEVHPKEGSDLSTETLFEGGLMESKEGTPNILQSEAKIIEGFITDLGTREKEVRERSPSAEGSRSNSGDGNCPFVQESGEPSYQEAPPVAASPKWDGTPTLSNVEVPEPSASSVPAEGTSSPPDDDEGLTGTKGGPTTRGTVKKSLDLILEESRQNTLKSVMEEIPKVEKKSLRSAKVSKKGKQLSVVEKSVEGSGAPVQRSKRKHFIEKGMQELIEIVNYQGREHLFALPMPIMYEAEVTEFYISLQSLMMMRPCLLSQVRHLVCCYLQEENALLKGDNAALRKQLEDLTQQMIHD</sequence>
<protein>
    <submittedName>
        <fullName evidence="2">Uncharacterized protein</fullName>
    </submittedName>
</protein>
<evidence type="ECO:0000256" key="1">
    <source>
        <dbReference type="SAM" id="MobiDB-lite"/>
    </source>
</evidence>
<comment type="caution">
    <text evidence="2">The sequence shown here is derived from an EMBL/GenBank/DDBJ whole genome shotgun (WGS) entry which is preliminary data.</text>
</comment>
<organism evidence="2 3">
    <name type="scientific">Datura stramonium</name>
    <name type="common">Jimsonweed</name>
    <name type="synonym">Common thornapple</name>
    <dbReference type="NCBI Taxonomy" id="4076"/>
    <lineage>
        <taxon>Eukaryota</taxon>
        <taxon>Viridiplantae</taxon>
        <taxon>Streptophyta</taxon>
        <taxon>Embryophyta</taxon>
        <taxon>Tracheophyta</taxon>
        <taxon>Spermatophyta</taxon>
        <taxon>Magnoliopsida</taxon>
        <taxon>eudicotyledons</taxon>
        <taxon>Gunneridae</taxon>
        <taxon>Pentapetalae</taxon>
        <taxon>asterids</taxon>
        <taxon>lamiids</taxon>
        <taxon>Solanales</taxon>
        <taxon>Solanaceae</taxon>
        <taxon>Solanoideae</taxon>
        <taxon>Datureae</taxon>
        <taxon>Datura</taxon>
    </lineage>
</organism>
<accession>A0ABS8SRQ6</accession>
<feature type="region of interest" description="Disordered" evidence="1">
    <location>
        <begin position="1"/>
        <end position="72"/>
    </location>
</feature>